<keyword evidence="5" id="KW-1185">Reference proteome</keyword>
<dbReference type="SUPFAM" id="SSF55729">
    <property type="entry name" value="Acyl-CoA N-acyltransferases (Nat)"/>
    <property type="match status" value="1"/>
</dbReference>
<evidence type="ECO:0000259" key="3">
    <source>
        <dbReference type="PROSITE" id="PS51186"/>
    </source>
</evidence>
<keyword evidence="1" id="KW-0808">Transferase</keyword>
<dbReference type="Proteomes" id="UP000291334">
    <property type="component" value="Unassembled WGS sequence"/>
</dbReference>
<dbReference type="InterPro" id="IPR050832">
    <property type="entry name" value="Bact_Acetyltransf"/>
</dbReference>
<dbReference type="PROSITE" id="PS51186">
    <property type="entry name" value="GNAT"/>
    <property type="match status" value="1"/>
</dbReference>
<evidence type="ECO:0000256" key="2">
    <source>
        <dbReference type="ARBA" id="ARBA00023315"/>
    </source>
</evidence>
<dbReference type="CDD" id="cd04301">
    <property type="entry name" value="NAT_SF"/>
    <property type="match status" value="1"/>
</dbReference>
<feature type="domain" description="N-acetyltransferase" evidence="3">
    <location>
        <begin position="6"/>
        <end position="168"/>
    </location>
</feature>
<organism evidence="4 5">
    <name type="scientific">Phytopseudomonas dryadis</name>
    <dbReference type="NCBI Taxonomy" id="2487520"/>
    <lineage>
        <taxon>Bacteria</taxon>
        <taxon>Pseudomonadati</taxon>
        <taxon>Pseudomonadota</taxon>
        <taxon>Gammaproteobacteria</taxon>
        <taxon>Pseudomonadales</taxon>
        <taxon>Pseudomonadaceae</taxon>
        <taxon>Phytopseudomonas</taxon>
    </lineage>
</organism>
<proteinExistence type="predicted"/>
<accession>A0ABY1Z5W2</accession>
<evidence type="ECO:0000256" key="1">
    <source>
        <dbReference type="ARBA" id="ARBA00022679"/>
    </source>
</evidence>
<dbReference type="RefSeq" id="WP_131177092.1">
    <property type="nucleotide sequence ID" value="NZ_QJUM01000028.1"/>
</dbReference>
<name>A0ABY1Z5W2_9GAMM</name>
<dbReference type="PANTHER" id="PTHR43877:SF2">
    <property type="entry name" value="AMINOALKYLPHOSPHONATE N-ACETYLTRANSFERASE-RELATED"/>
    <property type="match status" value="1"/>
</dbReference>
<reference evidence="4 5" key="1">
    <citation type="submission" date="2018-06" db="EMBL/GenBank/DDBJ databases">
        <title>Three novel Pseudomonas species isolated from symptomatic oak.</title>
        <authorList>
            <person name="Bueno-Gonzalez V."/>
            <person name="Brady C."/>
        </authorList>
    </citation>
    <scope>NUCLEOTIDE SEQUENCE [LARGE SCALE GENOMIC DNA]</scope>
    <source>
        <strain evidence="4 5">P26B</strain>
    </source>
</reference>
<keyword evidence="2" id="KW-0012">Acyltransferase</keyword>
<evidence type="ECO:0000313" key="5">
    <source>
        <dbReference type="Proteomes" id="UP000291334"/>
    </source>
</evidence>
<dbReference type="PANTHER" id="PTHR43877">
    <property type="entry name" value="AMINOALKYLPHOSPHONATE N-ACETYLTRANSFERASE-RELATED-RELATED"/>
    <property type="match status" value="1"/>
</dbReference>
<comment type="caution">
    <text evidence="4">The sequence shown here is derived from an EMBL/GenBank/DDBJ whole genome shotgun (WGS) entry which is preliminary data.</text>
</comment>
<protein>
    <submittedName>
        <fullName evidence="4">GNAT family N-acetyltransferase</fullName>
    </submittedName>
</protein>
<dbReference type="Gene3D" id="3.40.630.30">
    <property type="match status" value="1"/>
</dbReference>
<dbReference type="InterPro" id="IPR016181">
    <property type="entry name" value="Acyl_CoA_acyltransferase"/>
</dbReference>
<dbReference type="InterPro" id="IPR000182">
    <property type="entry name" value="GNAT_dom"/>
</dbReference>
<sequence>MSQPALHIAEAGPEDVAEAIDFAMRARAELFPWLDGGTLPADLQRFDEVYLNGRDGRFWLARCAGEIVAAIGYLPYDQRFRQLDYAGSRVVEIVRLFVAADFRRSGLAGALYARLRRHAANAGVQVLYLHTHPFLPGAIRFWEKQGFAIVDVEADPLWQTTHMQCRLAPHQRSNAVSERTG</sequence>
<evidence type="ECO:0000313" key="4">
    <source>
        <dbReference type="EMBL" id="TBV01811.1"/>
    </source>
</evidence>
<dbReference type="EMBL" id="QJUM01000028">
    <property type="protein sequence ID" value="TBV01811.1"/>
    <property type="molecule type" value="Genomic_DNA"/>
</dbReference>
<gene>
    <name evidence="4" type="ORF">DNK34_20375</name>
</gene>
<dbReference type="Pfam" id="PF00583">
    <property type="entry name" value="Acetyltransf_1"/>
    <property type="match status" value="1"/>
</dbReference>